<evidence type="ECO:0000313" key="3">
    <source>
        <dbReference type="EMBL" id="KAF0973793.1"/>
    </source>
</evidence>
<keyword evidence="4" id="KW-1185">Reference proteome</keyword>
<reference evidence="3 4" key="1">
    <citation type="journal article" date="2019" name="Sci. Rep.">
        <title>Nanopore sequencing improves the draft genome of the human pathogenic amoeba Naegleria fowleri.</title>
        <authorList>
            <person name="Liechti N."/>
            <person name="Schurch N."/>
            <person name="Bruggmann R."/>
            <person name="Wittwer M."/>
        </authorList>
    </citation>
    <scope>NUCLEOTIDE SEQUENCE [LARGE SCALE GENOMIC DNA]</scope>
    <source>
        <strain evidence="3 4">ATCC 30894</strain>
    </source>
</reference>
<protein>
    <submittedName>
        <fullName evidence="3">Uncharacterized protein</fullName>
    </submittedName>
</protein>
<dbReference type="VEuPathDB" id="AmoebaDB:NF0054610"/>
<organism evidence="3 4">
    <name type="scientific">Naegleria fowleri</name>
    <name type="common">Brain eating amoeba</name>
    <dbReference type="NCBI Taxonomy" id="5763"/>
    <lineage>
        <taxon>Eukaryota</taxon>
        <taxon>Discoba</taxon>
        <taxon>Heterolobosea</taxon>
        <taxon>Tetramitia</taxon>
        <taxon>Eutetramitia</taxon>
        <taxon>Vahlkampfiidae</taxon>
        <taxon>Naegleria</taxon>
    </lineage>
</organism>
<feature type="transmembrane region" description="Helical" evidence="1">
    <location>
        <begin position="421"/>
        <end position="443"/>
    </location>
</feature>
<name>A0A6A5B4W0_NAEFO</name>
<keyword evidence="1" id="KW-1133">Transmembrane helix</keyword>
<proteinExistence type="predicted"/>
<dbReference type="Proteomes" id="UP000444721">
    <property type="component" value="Unassembled WGS sequence"/>
</dbReference>
<dbReference type="RefSeq" id="XP_044558506.1">
    <property type="nucleotide sequence ID" value="XM_044710897.1"/>
</dbReference>
<feature type="transmembrane region" description="Helical" evidence="1">
    <location>
        <begin position="94"/>
        <end position="126"/>
    </location>
</feature>
<keyword evidence="1" id="KW-0812">Transmembrane</keyword>
<feature type="signal peptide" evidence="2">
    <location>
        <begin position="1"/>
        <end position="24"/>
    </location>
</feature>
<evidence type="ECO:0000313" key="4">
    <source>
        <dbReference type="Proteomes" id="UP000444721"/>
    </source>
</evidence>
<dbReference type="VEuPathDB" id="AmoebaDB:FDP41_007180"/>
<feature type="transmembrane region" description="Helical" evidence="1">
    <location>
        <begin position="245"/>
        <end position="265"/>
    </location>
</feature>
<keyword evidence="2" id="KW-0732">Signal</keyword>
<dbReference type="GeneID" id="68114398"/>
<dbReference type="OMA" id="WRIELMY"/>
<evidence type="ECO:0000256" key="2">
    <source>
        <dbReference type="SAM" id="SignalP"/>
    </source>
</evidence>
<feature type="transmembrane region" description="Helical" evidence="1">
    <location>
        <begin position="343"/>
        <end position="364"/>
    </location>
</feature>
<dbReference type="VEuPathDB" id="AmoebaDB:NfTy_009370"/>
<evidence type="ECO:0000256" key="1">
    <source>
        <dbReference type="SAM" id="Phobius"/>
    </source>
</evidence>
<feature type="chain" id="PRO_5025368944" evidence="2">
    <location>
        <begin position="25"/>
        <end position="453"/>
    </location>
</feature>
<dbReference type="OrthoDB" id="10410176at2759"/>
<dbReference type="AlphaFoldDB" id="A0A6A5B4W0"/>
<accession>A0A6A5B4W0</accession>
<keyword evidence="1" id="KW-0472">Membrane</keyword>
<comment type="caution">
    <text evidence="3">The sequence shown here is derived from an EMBL/GenBank/DDBJ whole genome shotgun (WGS) entry which is preliminary data.</text>
</comment>
<dbReference type="EMBL" id="VFQX01000058">
    <property type="protein sequence ID" value="KAF0973793.1"/>
    <property type="molecule type" value="Genomic_DNA"/>
</dbReference>
<sequence length="453" mass="51892">MKILPCSLICGFLLFVMILCEASAKCQAAQLPQSRLSVALSQHFSFLSLLPQSQELSSNSNHHNDDEVIIYLPKPVFSDFDPWKVPQVGIPQQYVVLIAVSVSVILVVFFLAPCILSCLVLCIAICTVNTDRYQRMTFDMMDHSTEMKNNSTTSPYPVTTLNSGWYRSIHSRLFYTTSKDCKWILFSVITWLPRKICCCGLLDACCFLRLTRFHVRNMRVGNRKLDLDISDTCHSMAFIYAINHLLNVYTCGLWKALGLMHHFLLSKLDQRLMWREKEGIYPQGGQATSVTSENGNSTTPYYSHDVITPTPVSDQKIIWNETEPGSFLWFSAYCGKSVELTHWFFNFLNVFTCSFLGPIIKAWYLRHLMRNVKFGGKGEFVLVEEATNRITSRIANSPNRIMLRSELEGCDLFLREFLLKVLNFLTCGIFGYLFGDRFILSYIDDHMNLVGDY</sequence>
<gene>
    <name evidence="3" type="ORF">FDP41_007180</name>
</gene>